<accession>I3SWP9</accession>
<organism evidence="2">
    <name type="scientific">Lotus japonicus</name>
    <name type="common">Lotus corniculatus var. japonicus</name>
    <dbReference type="NCBI Taxonomy" id="34305"/>
    <lineage>
        <taxon>Eukaryota</taxon>
        <taxon>Viridiplantae</taxon>
        <taxon>Streptophyta</taxon>
        <taxon>Embryophyta</taxon>
        <taxon>Tracheophyta</taxon>
        <taxon>Spermatophyta</taxon>
        <taxon>Magnoliopsida</taxon>
        <taxon>eudicotyledons</taxon>
        <taxon>Gunneridae</taxon>
        <taxon>Pentapetalae</taxon>
        <taxon>rosids</taxon>
        <taxon>fabids</taxon>
        <taxon>Fabales</taxon>
        <taxon>Fabaceae</taxon>
        <taxon>Papilionoideae</taxon>
        <taxon>50 kb inversion clade</taxon>
        <taxon>NPAAA clade</taxon>
        <taxon>Hologalegina</taxon>
        <taxon>robinioid clade</taxon>
        <taxon>Loteae</taxon>
        <taxon>Lotus</taxon>
    </lineage>
</organism>
<evidence type="ECO:0000256" key="1">
    <source>
        <dbReference type="SAM" id="MobiDB-lite"/>
    </source>
</evidence>
<dbReference type="EMBL" id="BT144897">
    <property type="protein sequence ID" value="AFK44691.1"/>
    <property type="molecule type" value="mRNA"/>
</dbReference>
<sequence length="78" mass="8444">MGACWSNKIKAVSPSNTGFTSRSVSRSGNDTSTDSRNSSASISVTSRSEGEILQSSNLKSFTYNELRAATRNFRPDAY</sequence>
<reference evidence="2" key="1">
    <citation type="submission" date="2012-05" db="EMBL/GenBank/DDBJ databases">
        <authorList>
            <person name="Krishnakumar V."/>
            <person name="Cheung F."/>
            <person name="Xiao Y."/>
            <person name="Chan A."/>
            <person name="Moskal W.A."/>
            <person name="Town C.D."/>
        </authorList>
    </citation>
    <scope>NUCLEOTIDE SEQUENCE</scope>
</reference>
<protein>
    <submittedName>
        <fullName evidence="2">Uncharacterized protein</fullName>
    </submittedName>
</protein>
<name>I3SWP9_LOTJA</name>
<dbReference type="AlphaFoldDB" id="I3SWP9"/>
<evidence type="ECO:0000313" key="2">
    <source>
        <dbReference type="EMBL" id="AFK44691.1"/>
    </source>
</evidence>
<feature type="region of interest" description="Disordered" evidence="1">
    <location>
        <begin position="1"/>
        <end position="49"/>
    </location>
</feature>
<proteinExistence type="evidence at transcript level"/>
<feature type="compositionally biased region" description="Polar residues" evidence="1">
    <location>
        <begin position="13"/>
        <end position="49"/>
    </location>
</feature>